<evidence type="ECO:0000256" key="4">
    <source>
        <dbReference type="ARBA" id="ARBA00023155"/>
    </source>
</evidence>
<accession>A0ABD0M066</accession>
<feature type="domain" description="Homeobox" evidence="8">
    <location>
        <begin position="124"/>
        <end position="187"/>
    </location>
</feature>
<dbReference type="SUPFAM" id="SSF46689">
    <property type="entry name" value="Homeodomain-like"/>
    <property type="match status" value="1"/>
</dbReference>
<comment type="similarity">
    <text evidence="2">Belongs to the TALE/IRO homeobox family.</text>
</comment>
<keyword evidence="4 6" id="KW-0371">Homeobox</keyword>
<dbReference type="PROSITE" id="PS50071">
    <property type="entry name" value="HOMEOBOX_2"/>
    <property type="match status" value="1"/>
</dbReference>
<evidence type="ECO:0000256" key="2">
    <source>
        <dbReference type="ARBA" id="ARBA00008446"/>
    </source>
</evidence>
<dbReference type="PANTHER" id="PTHR11211">
    <property type="entry name" value="IROQUOIS-CLASS HOMEODOMAIN PROTEIN IRX"/>
    <property type="match status" value="1"/>
</dbReference>
<dbReference type="InterPro" id="IPR001356">
    <property type="entry name" value="HD"/>
</dbReference>
<feature type="compositionally biased region" description="Polar residues" evidence="7">
    <location>
        <begin position="270"/>
        <end position="284"/>
    </location>
</feature>
<dbReference type="Gene3D" id="1.10.10.60">
    <property type="entry name" value="Homeodomain-like"/>
    <property type="match status" value="1"/>
</dbReference>
<dbReference type="InterPro" id="IPR008422">
    <property type="entry name" value="KN_HD"/>
</dbReference>
<dbReference type="InterPro" id="IPR009057">
    <property type="entry name" value="Homeodomain-like_sf"/>
</dbReference>
<feature type="region of interest" description="Disordered" evidence="7">
    <location>
        <begin position="226"/>
        <end position="298"/>
    </location>
</feature>
<evidence type="ECO:0000313" key="10">
    <source>
        <dbReference type="Proteomes" id="UP001519460"/>
    </source>
</evidence>
<comment type="subcellular location">
    <subcellularLocation>
        <location evidence="1 6">Nucleus</location>
    </subcellularLocation>
</comment>
<reference evidence="9 10" key="1">
    <citation type="journal article" date="2023" name="Sci. Data">
        <title>Genome assembly of the Korean intertidal mud-creeper Batillaria attramentaria.</title>
        <authorList>
            <person name="Patra A.K."/>
            <person name="Ho P.T."/>
            <person name="Jun S."/>
            <person name="Lee S.J."/>
            <person name="Kim Y."/>
            <person name="Won Y.J."/>
        </authorList>
    </citation>
    <scope>NUCLEOTIDE SEQUENCE [LARGE SCALE GENOMIC DNA]</scope>
    <source>
        <strain evidence="9">Wonlab-2016</strain>
    </source>
</reference>
<feature type="non-terminal residue" evidence="9">
    <location>
        <position position="1"/>
    </location>
</feature>
<evidence type="ECO:0000256" key="6">
    <source>
        <dbReference type="PROSITE-ProRule" id="PRU00108"/>
    </source>
</evidence>
<dbReference type="Pfam" id="PF05920">
    <property type="entry name" value="Homeobox_KN"/>
    <property type="match status" value="1"/>
</dbReference>
<name>A0ABD0M066_9CAEN</name>
<keyword evidence="5 6" id="KW-0539">Nucleus</keyword>
<feature type="compositionally biased region" description="Polar residues" evidence="7">
    <location>
        <begin position="239"/>
        <end position="251"/>
    </location>
</feature>
<dbReference type="CDD" id="cd00086">
    <property type="entry name" value="homeodomain"/>
    <property type="match status" value="1"/>
</dbReference>
<evidence type="ECO:0000256" key="1">
    <source>
        <dbReference type="ARBA" id="ARBA00004123"/>
    </source>
</evidence>
<dbReference type="PROSITE" id="PS00027">
    <property type="entry name" value="HOMEOBOX_1"/>
    <property type="match status" value="1"/>
</dbReference>
<gene>
    <name evidence="9" type="ORF">BaRGS_00004164</name>
</gene>
<dbReference type="PANTHER" id="PTHR11211:SF40">
    <property type="entry name" value="MIRROR, ISOFORM C"/>
    <property type="match status" value="1"/>
</dbReference>
<dbReference type="GO" id="GO:0003677">
    <property type="term" value="F:DNA binding"/>
    <property type="evidence" value="ECO:0007669"/>
    <property type="project" value="UniProtKB-UniRule"/>
</dbReference>
<dbReference type="AlphaFoldDB" id="A0ABD0M066"/>
<dbReference type="SMART" id="SM00389">
    <property type="entry name" value="HOX"/>
    <property type="match status" value="1"/>
</dbReference>
<evidence type="ECO:0000259" key="8">
    <source>
        <dbReference type="PROSITE" id="PS50071"/>
    </source>
</evidence>
<dbReference type="Proteomes" id="UP001519460">
    <property type="component" value="Unassembled WGS sequence"/>
</dbReference>
<evidence type="ECO:0000256" key="7">
    <source>
        <dbReference type="SAM" id="MobiDB-lite"/>
    </source>
</evidence>
<comment type="caution">
    <text evidence="9">The sequence shown here is derived from an EMBL/GenBank/DDBJ whole genome shotgun (WGS) entry which is preliminary data.</text>
</comment>
<protein>
    <recommendedName>
        <fullName evidence="8">Homeobox domain-containing protein</fullName>
    </recommendedName>
</protein>
<evidence type="ECO:0000256" key="3">
    <source>
        <dbReference type="ARBA" id="ARBA00023125"/>
    </source>
</evidence>
<dbReference type="FunFam" id="1.10.10.60:FF:000003">
    <property type="entry name" value="Iroquois-class homeobox protein IRX"/>
    <property type="match status" value="1"/>
</dbReference>
<dbReference type="EMBL" id="JACVVK020000014">
    <property type="protein sequence ID" value="KAK7504678.1"/>
    <property type="molecule type" value="Genomic_DNA"/>
</dbReference>
<keyword evidence="3 6" id="KW-0238">DNA-binding</keyword>
<proteinExistence type="inferred from homology"/>
<evidence type="ECO:0000256" key="5">
    <source>
        <dbReference type="ARBA" id="ARBA00023242"/>
    </source>
</evidence>
<keyword evidence="10" id="KW-1185">Reference proteome</keyword>
<evidence type="ECO:0000313" key="9">
    <source>
        <dbReference type="EMBL" id="KAK7504678.1"/>
    </source>
</evidence>
<sequence>VTSSPSTPTPSSRGCCENGRPVLTDPATGQSLCSCQYSSALLGYSRLPGLTPSLFSPGTYPPGTTPSGYGAVSLGSEGSAFYPPLGANGSNLRDSTDAWRSLTQSSLYDTSAMGFYPYGGYGGLDLNARRKNATRESTNTLKAWLHEHIKNPYPTKGEKIMLAIITKMTLTQVSTWFANARRRLKKENKMTCPLDRKAPLETQELRFGSLSAVTVTDGKCSDADVDVTSNHTSSDHTGNHNKIVSKSQGNAAESDCVSPVPSIGEDSRSRLSPPQSRDSDSSFNLEGHVPSDFDSDQQKPKIWSVTDFLHPGSKNSAGHETSSCKESGMKMDVMRCVPTSSESAVDLTGRTVATVSAAAHAQAHAAALSARGAGFLPPMTSLSHAQQQLSSYQSALASYAAHQSYNPAYAFASAEMNKLVMRPTATRFSPYANTRPTVGVDPQFPPARDFSILREGE</sequence>
<dbReference type="GO" id="GO:0005634">
    <property type="term" value="C:nucleus"/>
    <property type="evidence" value="ECO:0007669"/>
    <property type="project" value="UniProtKB-SubCell"/>
</dbReference>
<dbReference type="InterPro" id="IPR017970">
    <property type="entry name" value="Homeobox_CS"/>
</dbReference>
<organism evidence="9 10">
    <name type="scientific">Batillaria attramentaria</name>
    <dbReference type="NCBI Taxonomy" id="370345"/>
    <lineage>
        <taxon>Eukaryota</taxon>
        <taxon>Metazoa</taxon>
        <taxon>Spiralia</taxon>
        <taxon>Lophotrochozoa</taxon>
        <taxon>Mollusca</taxon>
        <taxon>Gastropoda</taxon>
        <taxon>Caenogastropoda</taxon>
        <taxon>Sorbeoconcha</taxon>
        <taxon>Cerithioidea</taxon>
        <taxon>Batillariidae</taxon>
        <taxon>Batillaria</taxon>
    </lineage>
</organism>
<feature type="DNA-binding region" description="Homeobox" evidence="6">
    <location>
        <begin position="126"/>
        <end position="188"/>
    </location>
</feature>